<dbReference type="InterPro" id="IPR004107">
    <property type="entry name" value="Integrase_SAM-like_N"/>
</dbReference>
<protein>
    <submittedName>
        <fullName evidence="4">Integrase</fullName>
    </submittedName>
</protein>
<evidence type="ECO:0000259" key="3">
    <source>
        <dbReference type="PROSITE" id="PS51900"/>
    </source>
</evidence>
<dbReference type="GO" id="GO:0003677">
    <property type="term" value="F:DNA binding"/>
    <property type="evidence" value="ECO:0007669"/>
    <property type="project" value="UniProtKB-UniRule"/>
</dbReference>
<dbReference type="InterPro" id="IPR044068">
    <property type="entry name" value="CB"/>
</dbReference>
<gene>
    <name evidence="4" type="ORF">ET33_00070</name>
</gene>
<dbReference type="Proteomes" id="UP000028123">
    <property type="component" value="Unassembled WGS sequence"/>
</dbReference>
<dbReference type="RefSeq" id="WP_051774985.1">
    <property type="nucleotide sequence ID" value="NZ_JNVM01000001.1"/>
</dbReference>
<keyword evidence="1 2" id="KW-0238">DNA-binding</keyword>
<dbReference type="InterPro" id="IPR010998">
    <property type="entry name" value="Integrase_recombinase_N"/>
</dbReference>
<feature type="domain" description="Core-binding (CB)" evidence="3">
    <location>
        <begin position="1"/>
        <end position="82"/>
    </location>
</feature>
<dbReference type="EMBL" id="JNVM01000001">
    <property type="protein sequence ID" value="KEQ27862.1"/>
    <property type="molecule type" value="Genomic_DNA"/>
</dbReference>
<dbReference type="Gene3D" id="1.10.150.130">
    <property type="match status" value="1"/>
</dbReference>
<dbReference type="InterPro" id="IPR011010">
    <property type="entry name" value="DNA_brk_join_enz"/>
</dbReference>
<keyword evidence="5" id="KW-1185">Reference proteome</keyword>
<comment type="caution">
    <text evidence="4">The sequence shown here is derived from an EMBL/GenBank/DDBJ whole genome shotgun (WGS) entry which is preliminary data.</text>
</comment>
<proteinExistence type="predicted"/>
<dbReference type="eggNOG" id="COG4974">
    <property type="taxonomic scope" value="Bacteria"/>
</dbReference>
<sequence length="92" mass="10670">MKLNELWMLYETDKRILGFSPLTLKAYSLQLKMLIRKIGDLDIEEVTLNLLKDYLAKQSARLKTSSLGHQIRFVRSLFVLLLKKGLSHVILP</sequence>
<dbReference type="AlphaFoldDB" id="A0A081PAY9"/>
<organism evidence="4 5">
    <name type="scientific">Paenibacillus tyrfis</name>
    <dbReference type="NCBI Taxonomy" id="1501230"/>
    <lineage>
        <taxon>Bacteria</taxon>
        <taxon>Bacillati</taxon>
        <taxon>Bacillota</taxon>
        <taxon>Bacilli</taxon>
        <taxon>Bacillales</taxon>
        <taxon>Paenibacillaceae</taxon>
        <taxon>Paenibacillus</taxon>
    </lineage>
</organism>
<dbReference type="SUPFAM" id="SSF56349">
    <property type="entry name" value="DNA breaking-rejoining enzymes"/>
    <property type="match status" value="1"/>
</dbReference>
<evidence type="ECO:0000256" key="2">
    <source>
        <dbReference type="PROSITE-ProRule" id="PRU01248"/>
    </source>
</evidence>
<evidence type="ECO:0000256" key="1">
    <source>
        <dbReference type="ARBA" id="ARBA00023125"/>
    </source>
</evidence>
<dbReference type="GO" id="GO:0015074">
    <property type="term" value="P:DNA integration"/>
    <property type="evidence" value="ECO:0007669"/>
    <property type="project" value="InterPro"/>
</dbReference>
<evidence type="ECO:0000313" key="5">
    <source>
        <dbReference type="Proteomes" id="UP000028123"/>
    </source>
</evidence>
<name>A0A081PAY9_9BACL</name>
<accession>A0A081PAY9</accession>
<dbReference type="Pfam" id="PF02899">
    <property type="entry name" value="Phage_int_SAM_1"/>
    <property type="match status" value="1"/>
</dbReference>
<dbReference type="PROSITE" id="PS51900">
    <property type="entry name" value="CB"/>
    <property type="match status" value="1"/>
</dbReference>
<reference evidence="4 5" key="1">
    <citation type="submission" date="2014-06" db="EMBL/GenBank/DDBJ databases">
        <title>Draft genome sequence of Paenibacillus sp. MSt1.</title>
        <authorList>
            <person name="Aw Y.K."/>
            <person name="Ong K.S."/>
            <person name="Gan H.M."/>
            <person name="Lee S.M."/>
        </authorList>
    </citation>
    <scope>NUCLEOTIDE SEQUENCE [LARGE SCALE GENOMIC DNA]</scope>
    <source>
        <strain evidence="4 5">MSt1</strain>
    </source>
</reference>
<evidence type="ECO:0000313" key="4">
    <source>
        <dbReference type="EMBL" id="KEQ27862.1"/>
    </source>
</evidence>